<evidence type="ECO:0000259" key="4">
    <source>
        <dbReference type="PROSITE" id="PS51000"/>
    </source>
</evidence>
<dbReference type="PROSITE" id="PS00894">
    <property type="entry name" value="HTH_DEOR_1"/>
    <property type="match status" value="1"/>
</dbReference>
<evidence type="ECO:0000256" key="2">
    <source>
        <dbReference type="ARBA" id="ARBA00023125"/>
    </source>
</evidence>
<dbReference type="PROSITE" id="PS51000">
    <property type="entry name" value="HTH_DEOR_2"/>
    <property type="match status" value="1"/>
</dbReference>
<protein>
    <submittedName>
        <fullName evidence="5">DeoR/GlpR family DNA-binding transcription regulator</fullName>
    </submittedName>
</protein>
<dbReference type="PRINTS" id="PR00037">
    <property type="entry name" value="HTHLACR"/>
</dbReference>
<dbReference type="InterPro" id="IPR036388">
    <property type="entry name" value="WH-like_DNA-bd_sf"/>
</dbReference>
<dbReference type="RefSeq" id="WP_289548553.1">
    <property type="nucleotide sequence ID" value="NZ_CALXYC010000015.1"/>
</dbReference>
<keyword evidence="1" id="KW-0805">Transcription regulation</keyword>
<dbReference type="AlphaFoldDB" id="A0A921HN45"/>
<gene>
    <name evidence="5" type="ORF">K8V65_05825</name>
</gene>
<evidence type="ECO:0000256" key="3">
    <source>
        <dbReference type="ARBA" id="ARBA00023163"/>
    </source>
</evidence>
<proteinExistence type="predicted"/>
<dbReference type="Pfam" id="PF00455">
    <property type="entry name" value="DeoRC"/>
    <property type="match status" value="1"/>
</dbReference>
<feature type="domain" description="HTH deoR-type" evidence="4">
    <location>
        <begin position="3"/>
        <end position="58"/>
    </location>
</feature>
<dbReference type="GO" id="GO:0003700">
    <property type="term" value="F:DNA-binding transcription factor activity"/>
    <property type="evidence" value="ECO:0007669"/>
    <property type="project" value="InterPro"/>
</dbReference>
<dbReference type="InterPro" id="IPR036390">
    <property type="entry name" value="WH_DNA-bd_sf"/>
</dbReference>
<comment type="caution">
    <text evidence="5">The sequence shown here is derived from an EMBL/GenBank/DDBJ whole genome shotgun (WGS) entry which is preliminary data.</text>
</comment>
<dbReference type="InterPro" id="IPR014036">
    <property type="entry name" value="DeoR-like_C"/>
</dbReference>
<dbReference type="Gene3D" id="1.10.10.10">
    <property type="entry name" value="Winged helix-like DNA-binding domain superfamily/Winged helix DNA-binding domain"/>
    <property type="match status" value="1"/>
</dbReference>
<dbReference type="PANTHER" id="PTHR30363:SF44">
    <property type="entry name" value="AGA OPERON TRANSCRIPTIONAL REPRESSOR-RELATED"/>
    <property type="match status" value="1"/>
</dbReference>
<keyword evidence="2 5" id="KW-0238">DNA-binding</keyword>
<dbReference type="SUPFAM" id="SSF100950">
    <property type="entry name" value="NagB/RpiA/CoA transferase-like"/>
    <property type="match status" value="1"/>
</dbReference>
<dbReference type="SUPFAM" id="SSF46785">
    <property type="entry name" value="Winged helix' DNA-binding domain"/>
    <property type="match status" value="1"/>
</dbReference>
<dbReference type="Gene3D" id="3.40.50.1360">
    <property type="match status" value="1"/>
</dbReference>
<evidence type="ECO:0000256" key="1">
    <source>
        <dbReference type="ARBA" id="ARBA00023015"/>
    </source>
</evidence>
<organism evidence="5 6">
    <name type="scientific">Megamonas hypermegale</name>
    <dbReference type="NCBI Taxonomy" id="158847"/>
    <lineage>
        <taxon>Bacteria</taxon>
        <taxon>Bacillati</taxon>
        <taxon>Bacillota</taxon>
        <taxon>Negativicutes</taxon>
        <taxon>Selenomonadales</taxon>
        <taxon>Selenomonadaceae</taxon>
        <taxon>Megamonas</taxon>
    </lineage>
</organism>
<evidence type="ECO:0000313" key="6">
    <source>
        <dbReference type="Proteomes" id="UP000780768"/>
    </source>
</evidence>
<evidence type="ECO:0000313" key="5">
    <source>
        <dbReference type="EMBL" id="HJF85159.1"/>
    </source>
</evidence>
<reference evidence="5" key="2">
    <citation type="submission" date="2021-09" db="EMBL/GenBank/DDBJ databases">
        <authorList>
            <person name="Gilroy R."/>
        </authorList>
    </citation>
    <scope>NUCLEOTIDE SEQUENCE</scope>
    <source>
        <strain evidence="5">7318</strain>
    </source>
</reference>
<dbReference type="Pfam" id="PF08220">
    <property type="entry name" value="HTH_DeoR"/>
    <property type="match status" value="1"/>
</dbReference>
<name>A0A921HN45_9FIRM</name>
<keyword evidence="3" id="KW-0804">Transcription</keyword>
<reference evidence="5" key="1">
    <citation type="journal article" date="2021" name="PeerJ">
        <title>Extensive microbial diversity within the chicken gut microbiome revealed by metagenomics and culture.</title>
        <authorList>
            <person name="Gilroy R."/>
            <person name="Ravi A."/>
            <person name="Getino M."/>
            <person name="Pursley I."/>
            <person name="Horton D.L."/>
            <person name="Alikhan N.F."/>
            <person name="Baker D."/>
            <person name="Gharbi K."/>
            <person name="Hall N."/>
            <person name="Watson M."/>
            <person name="Adriaenssens E.M."/>
            <person name="Foster-Nyarko E."/>
            <person name="Jarju S."/>
            <person name="Secka A."/>
            <person name="Antonio M."/>
            <person name="Oren A."/>
            <person name="Chaudhuri R.R."/>
            <person name="La Ragione R."/>
            <person name="Hildebrand F."/>
            <person name="Pallen M.J."/>
        </authorList>
    </citation>
    <scope>NUCLEOTIDE SEQUENCE</scope>
    <source>
        <strain evidence="5">7318</strain>
    </source>
</reference>
<dbReference type="Proteomes" id="UP000780768">
    <property type="component" value="Unassembled WGS sequence"/>
</dbReference>
<dbReference type="SMART" id="SM01134">
    <property type="entry name" value="DeoRC"/>
    <property type="match status" value="1"/>
</dbReference>
<dbReference type="InterPro" id="IPR001034">
    <property type="entry name" value="DeoR_HTH"/>
</dbReference>
<sequence>MLGIERRRKIMEKLNEHKKVYVQDLSQLFDVTDETIRRDLEKLEQQNLVKRCYGGAVINDHTSQDISFFKRIGINSAGKNYIAKKAEFLINDGDTLMVDASTTCLALLHHLKHKKNLTIITNSIRVINEFVNSDFNIISTGGNLRSHSYALTGAVACDTIQKYFVDTVIIGCKALDIKKGLMESNEPESIIKRQMIEQAQKCILLADSSKFDKIAFTRTCDLSQVDYIVTDKEPNPEWLEFIKSNDIKIIY</sequence>
<accession>A0A921HN45</accession>
<dbReference type="InterPro" id="IPR050313">
    <property type="entry name" value="Carb_Metab_HTH_regulators"/>
</dbReference>
<dbReference type="EMBL" id="DYVR01000159">
    <property type="protein sequence ID" value="HJF85159.1"/>
    <property type="molecule type" value="Genomic_DNA"/>
</dbReference>
<dbReference type="InterPro" id="IPR037171">
    <property type="entry name" value="NagB/RpiA_transferase-like"/>
</dbReference>
<dbReference type="InterPro" id="IPR018356">
    <property type="entry name" value="Tscrpt_reg_HTH_DeoR_CS"/>
</dbReference>
<dbReference type="PANTHER" id="PTHR30363">
    <property type="entry name" value="HTH-TYPE TRANSCRIPTIONAL REGULATOR SRLR-RELATED"/>
    <property type="match status" value="1"/>
</dbReference>
<dbReference type="GO" id="GO:0003677">
    <property type="term" value="F:DNA binding"/>
    <property type="evidence" value="ECO:0007669"/>
    <property type="project" value="UniProtKB-KW"/>
</dbReference>
<dbReference type="SMART" id="SM00420">
    <property type="entry name" value="HTH_DEOR"/>
    <property type="match status" value="1"/>
</dbReference>